<dbReference type="EMBL" id="CP098809">
    <property type="protein sequence ID" value="USJ27895.1"/>
    <property type="molecule type" value="Genomic_DNA"/>
</dbReference>
<dbReference type="Proteomes" id="UP001055460">
    <property type="component" value="Plasmid pB"/>
</dbReference>
<reference evidence="1" key="1">
    <citation type="submission" date="2022-06" db="EMBL/GenBank/DDBJ databases">
        <title>Physiological and biochemical characterization and genomic elucidation of a strain of the genus Ensifer adhaerens M8 that combines arsenic oxidation and chromium reduction.</title>
        <authorList>
            <person name="Li X."/>
            <person name="Yu c."/>
        </authorList>
    </citation>
    <scope>NUCLEOTIDE SEQUENCE</scope>
    <source>
        <strain evidence="1">M8</strain>
        <plasmid evidence="1">pB</plasmid>
    </source>
</reference>
<gene>
    <name evidence="1" type="ORF">NE863_28870</name>
</gene>
<sequence length="76" mass="8368">MPATTIQVPIEGHSWLAYRDVATFIKLPVTVENRHGRRMIPIEPDELARLFALGGAGISDAPRQEIDADGIYPSKP</sequence>
<dbReference type="RefSeq" id="WP_252161298.1">
    <property type="nucleotide sequence ID" value="NZ_CP098809.1"/>
</dbReference>
<protein>
    <submittedName>
        <fullName evidence="1">Uncharacterized protein</fullName>
    </submittedName>
</protein>
<dbReference type="AlphaFoldDB" id="A0A9Q9DDY8"/>
<name>A0A9Q9DDY8_ENSAD</name>
<accession>A0A9Q9DDY8</accession>
<organism evidence="1 2">
    <name type="scientific">Ensifer adhaerens</name>
    <name type="common">Sinorhizobium morelense</name>
    <dbReference type="NCBI Taxonomy" id="106592"/>
    <lineage>
        <taxon>Bacteria</taxon>
        <taxon>Pseudomonadati</taxon>
        <taxon>Pseudomonadota</taxon>
        <taxon>Alphaproteobacteria</taxon>
        <taxon>Hyphomicrobiales</taxon>
        <taxon>Rhizobiaceae</taxon>
        <taxon>Sinorhizobium/Ensifer group</taxon>
        <taxon>Ensifer</taxon>
    </lineage>
</organism>
<proteinExistence type="predicted"/>
<evidence type="ECO:0000313" key="1">
    <source>
        <dbReference type="EMBL" id="USJ27895.1"/>
    </source>
</evidence>
<geneLocation type="plasmid" evidence="1 2">
    <name>pB</name>
</geneLocation>
<keyword evidence="1" id="KW-0614">Plasmid</keyword>
<evidence type="ECO:0000313" key="2">
    <source>
        <dbReference type="Proteomes" id="UP001055460"/>
    </source>
</evidence>